<comment type="caution">
    <text evidence="4">The sequence shown here is derived from an EMBL/GenBank/DDBJ whole genome shotgun (WGS) entry which is preliminary data.</text>
</comment>
<name>A0ABV9TA22_9GAMM</name>
<evidence type="ECO:0000259" key="3">
    <source>
        <dbReference type="SMART" id="SM00967"/>
    </source>
</evidence>
<proteinExistence type="predicted"/>
<evidence type="ECO:0000256" key="2">
    <source>
        <dbReference type="ARBA" id="ARBA00022679"/>
    </source>
</evidence>
<dbReference type="InterPro" id="IPR029026">
    <property type="entry name" value="tRNA_m1G_MTases_N"/>
</dbReference>
<dbReference type="PANTHER" id="PTHR46429">
    <property type="entry name" value="23S RRNA (GUANOSINE-2'-O-)-METHYLTRANSFERASE RLMB"/>
    <property type="match status" value="1"/>
</dbReference>
<dbReference type="PANTHER" id="PTHR46429:SF1">
    <property type="entry name" value="23S RRNA (GUANOSINE-2'-O-)-METHYLTRANSFERASE RLMB"/>
    <property type="match status" value="1"/>
</dbReference>
<protein>
    <submittedName>
        <fullName evidence="4">23S rRNA (Guanosine(2251)-2'-O)-methyltransferase RlmB</fullName>
    </submittedName>
</protein>
<dbReference type="NCBIfam" id="TIGR00186">
    <property type="entry name" value="rRNA_methyl_3"/>
    <property type="match status" value="1"/>
</dbReference>
<dbReference type="Pfam" id="PF08032">
    <property type="entry name" value="SpoU_sub_bind"/>
    <property type="match status" value="1"/>
</dbReference>
<keyword evidence="5" id="KW-1185">Reference proteome</keyword>
<feature type="domain" description="RNA 2-O ribose methyltransferase substrate binding" evidence="3">
    <location>
        <begin position="4"/>
        <end position="81"/>
    </location>
</feature>
<evidence type="ECO:0000256" key="1">
    <source>
        <dbReference type="ARBA" id="ARBA00022603"/>
    </source>
</evidence>
<dbReference type="SUPFAM" id="SSF75217">
    <property type="entry name" value="alpha/beta knot"/>
    <property type="match status" value="1"/>
</dbReference>
<dbReference type="Gene3D" id="3.40.1280.10">
    <property type="match status" value="1"/>
</dbReference>
<evidence type="ECO:0000313" key="5">
    <source>
        <dbReference type="Proteomes" id="UP001595926"/>
    </source>
</evidence>
<dbReference type="Pfam" id="PF00588">
    <property type="entry name" value="SpoU_methylase"/>
    <property type="match status" value="1"/>
</dbReference>
<gene>
    <name evidence="4" type="primary">rlmB</name>
    <name evidence="4" type="ORF">ACFPDQ_02830</name>
</gene>
<dbReference type="CDD" id="cd18103">
    <property type="entry name" value="SpoU-like_RlmB"/>
    <property type="match status" value="1"/>
</dbReference>
<dbReference type="SMART" id="SM00967">
    <property type="entry name" value="SpoU_sub_bind"/>
    <property type="match status" value="1"/>
</dbReference>
<keyword evidence="1" id="KW-0489">Methyltransferase</keyword>
<dbReference type="InterPro" id="IPR029064">
    <property type="entry name" value="Ribosomal_eL30-like_sf"/>
</dbReference>
<evidence type="ECO:0000313" key="4">
    <source>
        <dbReference type="EMBL" id="MFC4891981.1"/>
    </source>
</evidence>
<dbReference type="EMBL" id="JBHSJH010000001">
    <property type="protein sequence ID" value="MFC4891981.1"/>
    <property type="molecule type" value="Genomic_DNA"/>
</dbReference>
<dbReference type="SUPFAM" id="SSF55315">
    <property type="entry name" value="L30e-like"/>
    <property type="match status" value="1"/>
</dbReference>
<keyword evidence="2" id="KW-0808">Transferase</keyword>
<dbReference type="InterPro" id="IPR001537">
    <property type="entry name" value="SpoU_MeTrfase"/>
</dbReference>
<reference evidence="5" key="1">
    <citation type="journal article" date="2019" name="Int. J. Syst. Evol. Microbiol.">
        <title>The Global Catalogue of Microorganisms (GCM) 10K type strain sequencing project: providing services to taxonomists for standard genome sequencing and annotation.</title>
        <authorList>
            <consortium name="The Broad Institute Genomics Platform"/>
            <consortium name="The Broad Institute Genome Sequencing Center for Infectious Disease"/>
            <person name="Wu L."/>
            <person name="Ma J."/>
        </authorList>
    </citation>
    <scope>NUCLEOTIDE SEQUENCE [LARGE SCALE GENOMIC DNA]</scope>
    <source>
        <strain evidence="5">CGMCC 1.13718</strain>
    </source>
</reference>
<organism evidence="4 5">
    <name type="scientific">Pseudofrancisella aestuarii</name>
    <dbReference type="NCBI Taxonomy" id="2670347"/>
    <lineage>
        <taxon>Bacteria</taxon>
        <taxon>Pseudomonadati</taxon>
        <taxon>Pseudomonadota</taxon>
        <taxon>Gammaproteobacteria</taxon>
        <taxon>Thiotrichales</taxon>
        <taxon>Francisellaceae</taxon>
        <taxon>Pseudofrancisella</taxon>
    </lineage>
</organism>
<dbReference type="Proteomes" id="UP001595926">
    <property type="component" value="Unassembled WGS sequence"/>
</dbReference>
<dbReference type="Gene3D" id="3.30.1330.30">
    <property type="match status" value="1"/>
</dbReference>
<sequence>MSSLVYGIHAVESLIKTDSASKVIILSKGLHNPQIKNILELANKKGIEPEIINNIKQLPERLPRDVTHQGIFAYSLENNQKMYDEKDLKRLLPQDKNAFILILDSVQDPHNLGACIRTAHSAGVDFLVIPKDNSATVNATVKKVACGAAEHLKIVVVTNLSRAIEKLKEQGVWVIGLAGEADESLYDMNLQDSIALVAGSEGKGMRQKTKANCDFLAKLPMYGEVSSLNVSVASGVSMYEVVRQRNFVKE</sequence>
<dbReference type="InterPro" id="IPR004441">
    <property type="entry name" value="rRNA_MeTrfase_TrmH"/>
</dbReference>
<accession>A0ABV9TA22</accession>
<dbReference type="RefSeq" id="WP_119330304.1">
    <property type="nucleotide sequence ID" value="NZ_JBHSJH010000001.1"/>
</dbReference>
<dbReference type="InterPro" id="IPR029028">
    <property type="entry name" value="Alpha/beta_knot_MTases"/>
</dbReference>
<dbReference type="InterPro" id="IPR013123">
    <property type="entry name" value="SpoU_subst-bd"/>
</dbReference>